<proteinExistence type="predicted"/>
<dbReference type="Proteomes" id="UP000663855">
    <property type="component" value="Unassembled WGS sequence"/>
</dbReference>
<reference evidence="1" key="1">
    <citation type="submission" date="2021-02" db="EMBL/GenBank/DDBJ databases">
        <authorList>
            <person name="Nowell W R."/>
        </authorList>
    </citation>
    <scope>NUCLEOTIDE SEQUENCE</scope>
</reference>
<dbReference type="AlphaFoldDB" id="A0A814K0I5"/>
<protein>
    <submittedName>
        <fullName evidence="1">Uncharacterized protein</fullName>
    </submittedName>
</protein>
<gene>
    <name evidence="1" type="ORF">CJN711_LOCUS4438</name>
</gene>
<name>A0A814K0I5_9BILA</name>
<sequence length="981" mass="114119">MATVTYNDESFVERDEVVYPSSDVIDAEPYYNNFTAIQKAVRYDYEQKQSHVTNLHRSHSTDNQYRAIRTLVEPSSLRHAESNEILDMNTQHRSKSTIIPIKIESKRVDGHIFNLTKIMEDIGYNRDTPFIRSSSDSNSKNVSALLNIVLKMGGANGPLVNVWRSRIDNDYFQRWYLEKHRQRSASLIQHNTINTVNKNRTQYSQNRDSQSNLVIDHFAAKTLPTQPMINENYYENASRRIYGFDETDTISTASTPSTLNEIELDSNFNSNQNRPPPLLTTILKKPDTYSNQNSQTKHVAIRTNSPTNQSVSSQQINQKSNQNVLSDYQQFIQNHPDVHNDPNPQIIVKQNPDQVTYQQNVSVRYLVPPTPPPPGPLIIREIAPPRLPTPPPVIIKYQEPSPPTPPPLILREAPPPPPPKQETTVITRMLPQEPQPPRRVIIEKHPPLPPKPQPVIIEKWLPYKPAPPQEVIHERVVQNPSVSQYQTDAAYTEQQQKQQQHHHQAEFHTNTYQVQMTANRQQQRSSQNSQQEYIIEQQAPPEDLIYQRIVENPLLPQYQTSAAYAEQQERQHHQTEFHKNATRVQTAANRQQQNSGQNLQQEYIIEQQAPQQDLMYECIDGKPLFPQYQTSAAYAEQQERQHHQTEFHKNATHVQTAANRQQQNSGQNLQQEYIIEQQAPQQDLMYECIDGKPLFPQYQTSAAYAEQQERQHHQTEFHKNATHVQTAANRQQQNSSQNLQQEYTIEQQAPPEDLIYQRIVENPLFPQYQTSVAYTEQQQKQQQQRHSAEFHKNATRVQTAANRQQQNSGQNLQQEYIIEQQAPQQDLMYECIDGKPLFPQYQTDAAHGERQRRHSAEFHTSESHVRMGTNMQRRNSSDHLVQDYIVQQPPSGLLDQLTWKAHQQMLAMQQQGRKQLQAQQQWAANLWQQHANMYSQYPMQLTAPSMLVYHQPISMHTASYAERQEYQQQVQYNQTYAYPFM</sequence>
<dbReference type="EMBL" id="CAJNOV010000974">
    <property type="protein sequence ID" value="CAF1044529.1"/>
    <property type="molecule type" value="Genomic_DNA"/>
</dbReference>
<evidence type="ECO:0000313" key="1">
    <source>
        <dbReference type="EMBL" id="CAF1044529.1"/>
    </source>
</evidence>
<dbReference type="PANTHER" id="PTHR46818">
    <property type="entry name" value="DOMAIN-CONTAINING PROTEIN, PUTATIVE-RELATED"/>
    <property type="match status" value="1"/>
</dbReference>
<dbReference type="PANTHER" id="PTHR46818:SF1">
    <property type="entry name" value="CHROMOSOME UNDETERMINED SCAFFOLD_125, WHOLE GENOME SHOTGUN SEQUENCE"/>
    <property type="match status" value="1"/>
</dbReference>
<organism evidence="1 2">
    <name type="scientific">Rotaria magnacalcarata</name>
    <dbReference type="NCBI Taxonomy" id="392030"/>
    <lineage>
        <taxon>Eukaryota</taxon>
        <taxon>Metazoa</taxon>
        <taxon>Spiralia</taxon>
        <taxon>Gnathifera</taxon>
        <taxon>Rotifera</taxon>
        <taxon>Eurotatoria</taxon>
        <taxon>Bdelloidea</taxon>
        <taxon>Philodinida</taxon>
        <taxon>Philodinidae</taxon>
        <taxon>Rotaria</taxon>
    </lineage>
</organism>
<evidence type="ECO:0000313" key="2">
    <source>
        <dbReference type="Proteomes" id="UP000663855"/>
    </source>
</evidence>
<accession>A0A814K0I5</accession>
<comment type="caution">
    <text evidence="1">The sequence shown here is derived from an EMBL/GenBank/DDBJ whole genome shotgun (WGS) entry which is preliminary data.</text>
</comment>